<feature type="compositionally biased region" description="Low complexity" evidence="1">
    <location>
        <begin position="48"/>
        <end position="59"/>
    </location>
</feature>
<name>A0A1H8MSF4_9EURY</name>
<proteinExistence type="predicted"/>
<gene>
    <name evidence="3" type="ORF">SAMN04487948_10155</name>
</gene>
<dbReference type="AlphaFoldDB" id="A0A1H8MSF4"/>
<feature type="region of interest" description="Disordered" evidence="1">
    <location>
        <begin position="40"/>
        <end position="63"/>
    </location>
</feature>
<accession>A0A1H8MSF4</accession>
<protein>
    <recommendedName>
        <fullName evidence="2">DUF7260 domain-containing protein</fullName>
    </recommendedName>
</protein>
<dbReference type="InterPro" id="IPR055684">
    <property type="entry name" value="DUF7260"/>
</dbReference>
<dbReference type="EMBL" id="FODV01000001">
    <property type="protein sequence ID" value="SEO20178.1"/>
    <property type="molecule type" value="Genomic_DNA"/>
</dbReference>
<evidence type="ECO:0000256" key="1">
    <source>
        <dbReference type="SAM" id="MobiDB-lite"/>
    </source>
</evidence>
<keyword evidence="4" id="KW-1185">Reference proteome</keyword>
<dbReference type="Proteomes" id="UP000199126">
    <property type="component" value="Unassembled WGS sequence"/>
</dbReference>
<sequence>MNDHIADAQQCVDDEYQATDDRLSAIERFLSRVSSLQTVQHTATQPRATASGHTASHTASAEDDACRTVRTIFDETIGAESTQDLERSESVVTTMSEELSEPVAFALAPGSNGSFTDEVKQAVLSRATSRKTETKVLKQVLEQERSLLAETRSLVEELSATRSEIDSESFETLSFPELQAHHEILDTYRTRCDEFLTRRQSFLQDSTARLPHSEITHRTFVLYLYQDLELNHPILATIADCDDSCAATQWEIRNQLVRTV</sequence>
<dbReference type="Pfam" id="PF23921">
    <property type="entry name" value="DUF7260"/>
    <property type="match status" value="1"/>
</dbReference>
<evidence type="ECO:0000259" key="2">
    <source>
        <dbReference type="Pfam" id="PF23921"/>
    </source>
</evidence>
<organism evidence="3 4">
    <name type="scientific">Halogranum amylolyticum</name>
    <dbReference type="NCBI Taxonomy" id="660520"/>
    <lineage>
        <taxon>Archaea</taxon>
        <taxon>Methanobacteriati</taxon>
        <taxon>Methanobacteriota</taxon>
        <taxon>Stenosarchaea group</taxon>
        <taxon>Halobacteria</taxon>
        <taxon>Halobacteriales</taxon>
        <taxon>Haloferacaceae</taxon>
    </lineage>
</organism>
<reference evidence="4" key="1">
    <citation type="submission" date="2016-10" db="EMBL/GenBank/DDBJ databases">
        <authorList>
            <person name="Varghese N."/>
            <person name="Submissions S."/>
        </authorList>
    </citation>
    <scope>NUCLEOTIDE SEQUENCE [LARGE SCALE GENOMIC DNA]</scope>
    <source>
        <strain evidence="4">CGMCC 1.10121</strain>
    </source>
</reference>
<feature type="domain" description="DUF7260" evidence="2">
    <location>
        <begin position="4"/>
        <end position="249"/>
    </location>
</feature>
<evidence type="ECO:0000313" key="3">
    <source>
        <dbReference type="EMBL" id="SEO20178.1"/>
    </source>
</evidence>
<evidence type="ECO:0000313" key="4">
    <source>
        <dbReference type="Proteomes" id="UP000199126"/>
    </source>
</evidence>